<comment type="caution">
    <text evidence="2">The sequence shown here is derived from an EMBL/GenBank/DDBJ whole genome shotgun (WGS) entry which is preliminary data.</text>
</comment>
<dbReference type="OrthoDB" id="272403at2759"/>
<dbReference type="Proteomes" id="UP000284403">
    <property type="component" value="Unassembled WGS sequence"/>
</dbReference>
<organism evidence="2 3">
    <name type="scientific">Trypanosoma conorhini</name>
    <dbReference type="NCBI Taxonomy" id="83891"/>
    <lineage>
        <taxon>Eukaryota</taxon>
        <taxon>Discoba</taxon>
        <taxon>Euglenozoa</taxon>
        <taxon>Kinetoplastea</taxon>
        <taxon>Metakinetoplastina</taxon>
        <taxon>Trypanosomatida</taxon>
        <taxon>Trypanosomatidae</taxon>
        <taxon>Trypanosoma</taxon>
    </lineage>
</organism>
<evidence type="ECO:0000256" key="1">
    <source>
        <dbReference type="SAM" id="MobiDB-lite"/>
    </source>
</evidence>
<reference evidence="2 3" key="1">
    <citation type="journal article" date="2018" name="BMC Genomics">
        <title>Genomic comparison of Trypanosoma conorhini and Trypanosoma rangeli to Trypanosoma cruzi strains of high and low virulence.</title>
        <authorList>
            <person name="Bradwell K.R."/>
            <person name="Koparde V.N."/>
            <person name="Matveyev A.V."/>
            <person name="Serrano M.G."/>
            <person name="Alves J.M."/>
            <person name="Parikh H."/>
            <person name="Huang B."/>
            <person name="Lee V."/>
            <person name="Espinosa-Alvarez O."/>
            <person name="Ortiz P.A."/>
            <person name="Costa-Martins A.G."/>
            <person name="Teixeira M.M."/>
            <person name="Buck G.A."/>
        </authorList>
    </citation>
    <scope>NUCLEOTIDE SEQUENCE [LARGE SCALE GENOMIC DNA]</scope>
    <source>
        <strain evidence="2 3">025E</strain>
    </source>
</reference>
<sequence>MLVPNQNNTLVLAMTPLQVEEEMKVVSLLRQELRNSHEDYDGTASVKPPVEPVHRTVDAKVLRTLKCASYPFIVCEEAPTSYEAPLPYDLEGVVERLGGELRNLDAYLQSEKALRRESAEQARSTSPSHDSHRRDSSGRFQTGERVPTQAVDAMGLFTELMGRDACFADVSREVSMVRWYTRWVISHSLHSLEEALEQVEYVLSEGELTTETELLEAMRQFSFVEAVSTLESDRREVIEAERHRMHSRIRTFRENLSPLAITAATSSFLTPEEKYVYQEYYNQSEHVMTMLHHALHAHFASKARAPSLVYSGEPVPPSLPARSRSFLMREVGDVDEVRILSDAAMKALQQERDVITNLLQRIQDRQETGVMLGIKQEQYRRSRLAAMVVYKCLVDDMVMLHSQARLAGELLLEYDNWILQHCGTNHEAVIKRLGIPSNDVGSLKAIMDRETPQRTSVSPALEGSMLLISPSPTGQLPRHVEEVCESLMSLLKLSGRPLGAGASTGVSQTLYRRWMRLSLHHTCAQIARGRWPGDLLFDGMDDIAMNLIRLVSEHNSSLGAVQSHVTELIAVLRCFLGLVANGAARRQTQREFPRILEGAASTLAAAASTSSSTTTGARRSLDISVAFFLDRDAFAARRAANVADEDDEVWDALCDALWFQADPSGSAHGGFLCNDCDADADKPFAFLRLESITLPDRLPRTAAGQGGFQKLHMCLHYVIPPAGSSSALSLAQLVGGDATGMASTSVVTRYSYLRRMLHVLFILEQRHLLQDYACREEEVELVPLETTVFFSRKREKRKSPVERVHSPSVSPLRNGDGASTARKYTTFVGILPSAAVRLMRYNTIPTGTEYPVSSDEAPSTATLNLLIGNMLKKIALCRSPLLDRMYKMGDKLCSHGVDAAEEYSSERRGQGKAILPPLLRSIDEYISSPDFDALVREADDGMRRQNVKPFFFLANAGISDSSRLALCFYCFLGIVSQTCFGFQCVMCRGEEKRGRGWADWCWECDELRQAVRGRS</sequence>
<feature type="region of interest" description="Disordered" evidence="1">
    <location>
        <begin position="115"/>
        <end position="145"/>
    </location>
</feature>
<accession>A0A3R7NFS8</accession>
<evidence type="ECO:0000313" key="3">
    <source>
        <dbReference type="Proteomes" id="UP000284403"/>
    </source>
</evidence>
<dbReference type="GeneID" id="40318415"/>
<dbReference type="EMBL" id="MKKU01000247">
    <property type="protein sequence ID" value="RNF17961.1"/>
    <property type="molecule type" value="Genomic_DNA"/>
</dbReference>
<evidence type="ECO:0000313" key="2">
    <source>
        <dbReference type="EMBL" id="RNF17961.1"/>
    </source>
</evidence>
<dbReference type="AlphaFoldDB" id="A0A3R7NFS8"/>
<proteinExistence type="predicted"/>
<name>A0A3R7NFS8_9TRYP</name>
<feature type="non-terminal residue" evidence="2">
    <location>
        <position position="1015"/>
    </location>
</feature>
<dbReference type="RefSeq" id="XP_029228323.1">
    <property type="nucleotide sequence ID" value="XM_029371709.1"/>
</dbReference>
<protein>
    <submittedName>
        <fullName evidence="2">Uncharacterized protein</fullName>
    </submittedName>
</protein>
<keyword evidence="3" id="KW-1185">Reference proteome</keyword>
<gene>
    <name evidence="2" type="ORF">Tco025E_04804</name>
</gene>